<dbReference type="RefSeq" id="WP_075870365.1">
    <property type="nucleotide sequence ID" value="NZ_LXYS01000001.1"/>
</dbReference>
<sequence length="312" mass="35209">MFKKILFSILIIFLGVFGAKANDKLTVVLDWYLNPDHAPLIVAEQIGSFEKRGLDVEIVTPSDPNIGPRLVASDKADIALSYQQQLYIFQDEELPLTRIGTLIETPLNTVLALPDSGIKTPADLKGKKVGFSVSSIEPVILGTMLENQGLTIKDVELVNVNFNLVSGLMSKQVDAVIGGYRNVEGNELREQGIEPVIMKVEDYGIPPYDELIFVAKNDLKKHDAYKKFLEAVHEGQQYLKAHPQETWDNFAKKYKELDTDLNKKIWMETVPLFSENPLHLDKEKYISYGAYLYKKGIVKKEYPLDSFATELK</sequence>
<dbReference type="InterPro" id="IPR027939">
    <property type="entry name" value="NMT1/THI5"/>
</dbReference>
<dbReference type="OrthoDB" id="5348911at2"/>
<protein>
    <submittedName>
        <fullName evidence="2">Putative hydroxymethylpyrimidine transport system substrate-binding protein</fullName>
    </submittedName>
</protein>
<dbReference type="AlphaFoldDB" id="A0A1R0F982"/>
<feature type="domain" description="SsuA/THI5-like" evidence="1">
    <location>
        <begin position="34"/>
        <end position="245"/>
    </location>
</feature>
<comment type="caution">
    <text evidence="2">The sequence shown here is derived from an EMBL/GenBank/DDBJ whole genome shotgun (WGS) entry which is preliminary data.</text>
</comment>
<dbReference type="GO" id="GO:0009228">
    <property type="term" value="P:thiamine biosynthetic process"/>
    <property type="evidence" value="ECO:0007669"/>
    <property type="project" value="InterPro"/>
</dbReference>
<dbReference type="PANTHER" id="PTHR31528">
    <property type="entry name" value="4-AMINO-5-HYDROXYMETHYL-2-METHYLPYRIMIDINE PHOSPHATE SYNTHASE THI11-RELATED"/>
    <property type="match status" value="1"/>
</dbReference>
<dbReference type="Gene3D" id="3.40.190.10">
    <property type="entry name" value="Periplasmic binding protein-like II"/>
    <property type="match status" value="2"/>
</dbReference>
<reference evidence="2 3" key="1">
    <citation type="submission" date="2016-12" db="EMBL/GenBank/DDBJ databases">
        <title>Comparative genomics of Bartonella apis.</title>
        <authorList>
            <person name="Engel P."/>
        </authorList>
    </citation>
    <scope>NUCLEOTIDE SEQUENCE [LARGE SCALE GENOMIC DNA]</scope>
    <source>
        <strain evidence="2 3">PEB0149</strain>
    </source>
</reference>
<name>A0A1R0F982_9HYPH</name>
<accession>A0A1R0F982</accession>
<dbReference type="PANTHER" id="PTHR31528:SF3">
    <property type="entry name" value="THIAMINE BIOSYNTHESIS PROTEIN HI_0357-RELATED"/>
    <property type="match status" value="1"/>
</dbReference>
<keyword evidence="3" id="KW-1185">Reference proteome</keyword>
<evidence type="ECO:0000259" key="1">
    <source>
        <dbReference type="Pfam" id="PF09084"/>
    </source>
</evidence>
<dbReference type="Proteomes" id="UP000187344">
    <property type="component" value="Unassembled WGS sequence"/>
</dbReference>
<organism evidence="2 3">
    <name type="scientific">Bartonella apis</name>
    <dbReference type="NCBI Taxonomy" id="1686310"/>
    <lineage>
        <taxon>Bacteria</taxon>
        <taxon>Pseudomonadati</taxon>
        <taxon>Pseudomonadota</taxon>
        <taxon>Alphaproteobacteria</taxon>
        <taxon>Hyphomicrobiales</taxon>
        <taxon>Bartonellaceae</taxon>
        <taxon>Bartonella</taxon>
    </lineage>
</organism>
<dbReference type="SUPFAM" id="SSF53850">
    <property type="entry name" value="Periplasmic binding protein-like II"/>
    <property type="match status" value="1"/>
</dbReference>
<evidence type="ECO:0000313" key="3">
    <source>
        <dbReference type="Proteomes" id="UP000187344"/>
    </source>
</evidence>
<evidence type="ECO:0000313" key="2">
    <source>
        <dbReference type="EMBL" id="OLY43531.1"/>
    </source>
</evidence>
<gene>
    <name evidence="2" type="ORF">PEB0149_009580</name>
</gene>
<dbReference type="Pfam" id="PF09084">
    <property type="entry name" value="NMT1"/>
    <property type="match status" value="1"/>
</dbReference>
<dbReference type="EMBL" id="LXYT01000002">
    <property type="protein sequence ID" value="OLY43531.1"/>
    <property type="molecule type" value="Genomic_DNA"/>
</dbReference>
<dbReference type="InterPro" id="IPR015168">
    <property type="entry name" value="SsuA/THI5"/>
</dbReference>
<proteinExistence type="predicted"/>